<evidence type="ECO:0000259" key="2">
    <source>
        <dbReference type="Pfam" id="PF17761"/>
    </source>
</evidence>
<dbReference type="Proteomes" id="UP000824205">
    <property type="component" value="Unassembled WGS sequence"/>
</dbReference>
<dbReference type="PANTHER" id="PTHR30547:SF5">
    <property type="entry name" value="NUCLEASE YHCG-RELATED"/>
    <property type="match status" value="1"/>
</dbReference>
<proteinExistence type="predicted"/>
<evidence type="ECO:0000259" key="1">
    <source>
        <dbReference type="Pfam" id="PF06250"/>
    </source>
</evidence>
<feature type="domain" description="YhcG PDDEXK nuclease" evidence="1">
    <location>
        <begin position="170"/>
        <end position="321"/>
    </location>
</feature>
<accession>A0A9D1UG05</accession>
<dbReference type="InterPro" id="IPR011856">
    <property type="entry name" value="tRNA_endonuc-like_dom_sf"/>
</dbReference>
<comment type="caution">
    <text evidence="3">The sequence shown here is derived from an EMBL/GenBank/DDBJ whole genome shotgun (WGS) entry which is preliminary data.</text>
</comment>
<dbReference type="GO" id="GO:0003676">
    <property type="term" value="F:nucleic acid binding"/>
    <property type="evidence" value="ECO:0007669"/>
    <property type="project" value="InterPro"/>
</dbReference>
<evidence type="ECO:0000313" key="4">
    <source>
        <dbReference type="Proteomes" id="UP000824205"/>
    </source>
</evidence>
<dbReference type="InterPro" id="IPR041527">
    <property type="entry name" value="YhcG_N"/>
</dbReference>
<dbReference type="InterPro" id="IPR009362">
    <property type="entry name" value="YhcG_C"/>
</dbReference>
<protein>
    <submittedName>
        <fullName evidence="3">DUF1016 family protein</fullName>
    </submittedName>
</protein>
<reference evidence="3" key="1">
    <citation type="journal article" date="2021" name="PeerJ">
        <title>Extensive microbial diversity within the chicken gut microbiome revealed by metagenomics and culture.</title>
        <authorList>
            <person name="Gilroy R."/>
            <person name="Ravi A."/>
            <person name="Getino M."/>
            <person name="Pursley I."/>
            <person name="Horton D.L."/>
            <person name="Alikhan N.F."/>
            <person name="Baker D."/>
            <person name="Gharbi K."/>
            <person name="Hall N."/>
            <person name="Watson M."/>
            <person name="Adriaenssens E.M."/>
            <person name="Foster-Nyarko E."/>
            <person name="Jarju S."/>
            <person name="Secka A."/>
            <person name="Antonio M."/>
            <person name="Oren A."/>
            <person name="Chaudhuri R.R."/>
            <person name="La Ragione R."/>
            <person name="Hildebrand F."/>
            <person name="Pallen M.J."/>
        </authorList>
    </citation>
    <scope>NUCLEOTIDE SEQUENCE</scope>
    <source>
        <strain evidence="3">421</strain>
    </source>
</reference>
<sequence length="340" mass="39101">MSKELTPKPGQFDEIISIIDNARTRALKAVNAELIQMYWNVGEYLSSLCANSGFGDKVIDEVAAYIAEANPGVKGFNRRGLYRMKQFYETYKDDEFVTPLVTQISWTNHLLIMSGSKSAEERHFYMTLCAKEHYSKRELERQMDSAYYERYMLSSKKLIPESVPQDVQGSILDTYVLEFLNLPEQYSERNLRKAITGNLKQFILEFGKDFTFIGEEYRVQVGGQDFYIDLLFYNRALSCLVPIELKIGKFKPEHIGQINFYLEALDRDVKKPNENPSVGVILCASKDDAVVEYALSRSMSPTLVADYRLCLPDKTLLQNKLRELTELALESGERDEDDEE</sequence>
<dbReference type="Pfam" id="PF06250">
    <property type="entry name" value="YhcG_C"/>
    <property type="match status" value="1"/>
</dbReference>
<feature type="domain" description="YhcG N-terminal" evidence="2">
    <location>
        <begin position="14"/>
        <end position="150"/>
    </location>
</feature>
<evidence type="ECO:0000313" key="3">
    <source>
        <dbReference type="EMBL" id="HIW85201.1"/>
    </source>
</evidence>
<dbReference type="PANTHER" id="PTHR30547">
    <property type="entry name" value="UNCHARACTERIZED PROTEIN YHCG-RELATED"/>
    <property type="match status" value="1"/>
</dbReference>
<dbReference type="InterPro" id="IPR053148">
    <property type="entry name" value="PD-DEXK-like_domain"/>
</dbReference>
<dbReference type="Gene3D" id="3.40.1350.10">
    <property type="match status" value="1"/>
</dbReference>
<organism evidence="3 4">
    <name type="scientific">Candidatus Eubacterium faecipullorum</name>
    <dbReference type="NCBI Taxonomy" id="2838571"/>
    <lineage>
        <taxon>Bacteria</taxon>
        <taxon>Bacillati</taxon>
        <taxon>Bacillota</taxon>
        <taxon>Clostridia</taxon>
        <taxon>Eubacteriales</taxon>
        <taxon>Eubacteriaceae</taxon>
        <taxon>Eubacterium</taxon>
    </lineage>
</organism>
<dbReference type="EMBL" id="DXGE01000009">
    <property type="protein sequence ID" value="HIW85201.1"/>
    <property type="molecule type" value="Genomic_DNA"/>
</dbReference>
<dbReference type="Pfam" id="PF17761">
    <property type="entry name" value="DUF1016_N"/>
    <property type="match status" value="1"/>
</dbReference>
<reference evidence="3" key="2">
    <citation type="submission" date="2021-04" db="EMBL/GenBank/DDBJ databases">
        <authorList>
            <person name="Gilroy R."/>
        </authorList>
    </citation>
    <scope>NUCLEOTIDE SEQUENCE</scope>
    <source>
        <strain evidence="3">421</strain>
    </source>
</reference>
<name>A0A9D1UG05_9FIRM</name>
<dbReference type="AlphaFoldDB" id="A0A9D1UG05"/>
<gene>
    <name evidence="3" type="ORF">IAA48_01760</name>
</gene>